<evidence type="ECO:0000256" key="1">
    <source>
        <dbReference type="ARBA" id="ARBA00007659"/>
    </source>
</evidence>
<dbReference type="InterPro" id="IPR053950">
    <property type="entry name" value="CAP_N"/>
</dbReference>
<dbReference type="PANTHER" id="PTHR10652">
    <property type="entry name" value="ADENYLYL CYCLASE-ASSOCIATED PROTEIN"/>
    <property type="match status" value="1"/>
</dbReference>
<protein>
    <recommendedName>
        <fullName evidence="3">C-CAP/cofactor C-like domain-containing protein</fullName>
    </recommendedName>
</protein>
<dbReference type="Pfam" id="PF08603">
    <property type="entry name" value="CAP_C"/>
    <property type="match status" value="1"/>
</dbReference>
<dbReference type="PROSITE" id="PS51329">
    <property type="entry name" value="C_CAP_COFACTOR_C"/>
    <property type="match status" value="1"/>
</dbReference>
<dbReference type="SUPFAM" id="SSF69340">
    <property type="entry name" value="C-terminal domain of adenylylcyclase associated protein"/>
    <property type="match status" value="1"/>
</dbReference>
<dbReference type="InterPro" id="IPR036223">
    <property type="entry name" value="CAP_C_sf"/>
</dbReference>
<evidence type="ECO:0000313" key="5">
    <source>
        <dbReference type="Proteomes" id="UP000541444"/>
    </source>
</evidence>
<dbReference type="OrthoDB" id="1601at2759"/>
<dbReference type="Gene3D" id="2.160.20.70">
    <property type="match status" value="1"/>
</dbReference>
<dbReference type="GO" id="GO:0003779">
    <property type="term" value="F:actin binding"/>
    <property type="evidence" value="ECO:0007669"/>
    <property type="project" value="InterPro"/>
</dbReference>
<dbReference type="Pfam" id="PF21938">
    <property type="entry name" value="CAP_N"/>
    <property type="match status" value="1"/>
</dbReference>
<dbReference type="GO" id="GO:0008179">
    <property type="term" value="F:adenylate cyclase binding"/>
    <property type="evidence" value="ECO:0007669"/>
    <property type="project" value="TreeGrafter"/>
</dbReference>
<dbReference type="EMBL" id="JACGCM010001763">
    <property type="protein sequence ID" value="KAF6150016.1"/>
    <property type="molecule type" value="Genomic_DNA"/>
</dbReference>
<dbReference type="InterPro" id="IPR013912">
    <property type="entry name" value="Adenylate_cyclase-assoc_CAP_C"/>
</dbReference>
<dbReference type="InterPro" id="IPR017901">
    <property type="entry name" value="C-CAP_CF_C-like"/>
</dbReference>
<reference evidence="4 5" key="1">
    <citation type="journal article" date="2020" name="IScience">
        <title>Genome Sequencing of the Endangered Kingdonia uniflora (Circaeasteraceae, Ranunculales) Reveals Potential Mechanisms of Evolutionary Specialization.</title>
        <authorList>
            <person name="Sun Y."/>
            <person name="Deng T."/>
            <person name="Zhang A."/>
            <person name="Moore M.J."/>
            <person name="Landis J.B."/>
            <person name="Lin N."/>
            <person name="Zhang H."/>
            <person name="Zhang X."/>
            <person name="Huang J."/>
            <person name="Zhang X."/>
            <person name="Sun H."/>
            <person name="Wang H."/>
        </authorList>
    </citation>
    <scope>NUCLEOTIDE SEQUENCE [LARGE SCALE GENOMIC DNA]</scope>
    <source>
        <strain evidence="4">TB1705</strain>
        <tissue evidence="4">Leaf</tissue>
    </source>
</reference>
<evidence type="ECO:0000259" key="3">
    <source>
        <dbReference type="PROSITE" id="PS51329"/>
    </source>
</evidence>
<dbReference type="InterPro" id="IPR001837">
    <property type="entry name" value="Adenylate_cyclase-assoc_CAP"/>
</dbReference>
<feature type="region of interest" description="Disordered" evidence="2">
    <location>
        <begin position="32"/>
        <end position="55"/>
    </location>
</feature>
<sequence>MTQYSSSSPITISSNINDNNYIDSQIGSGSGSFQNDGVLSNNDGGGGSGNTKHQVWPPHIEAAEFDRLHKLLSAALLARKAQMKKQTRLTICEGHDGTKTSNGEKPDLAGLGEFLQPLNEVIVKANALTEEWRSDFFNHLKSAADSLMALAWIAYYGKDCGTSLPIAHVEESWQMPEFYNNKILVECKSKDPDHVEWAKALKELYVPGLRDYVKSIYLLGSGWSLTGKTNVSAPAQASLKAPPPGAPAPPPTLTGSLFSSDCSKAPASRLKARMAAAKSKNRTDKTGIVAASGKEIRTDPSSFSKTGPPKLELQMGRKWVVENQIGRNNLVIDDCDSKQVLDAKIPYYKSKVILRHVQNLKLLELLRFWRKVNNITVDKCTKMAVAFMDVVAACEIVSCDGVEVQCQRELELPQQFISVFKDGQFLTSRLALRSLIEK</sequence>
<dbReference type="AlphaFoldDB" id="A0A7J7M580"/>
<dbReference type="Proteomes" id="UP000541444">
    <property type="component" value="Unassembled WGS sequence"/>
</dbReference>
<evidence type="ECO:0000313" key="4">
    <source>
        <dbReference type="EMBL" id="KAF6150016.1"/>
    </source>
</evidence>
<dbReference type="PANTHER" id="PTHR10652:SF0">
    <property type="entry name" value="ADENYLYL CYCLASE-ASSOCIATED PROTEIN"/>
    <property type="match status" value="1"/>
</dbReference>
<dbReference type="Gene3D" id="1.25.40.330">
    <property type="entry name" value="Adenylate cyclase-associated CAP, N-terminal domain"/>
    <property type="match status" value="1"/>
</dbReference>
<feature type="domain" description="C-CAP/cofactor C-like" evidence="3">
    <location>
        <begin position="308"/>
        <end position="438"/>
    </location>
</feature>
<comment type="similarity">
    <text evidence="1">Belongs to the CAP family.</text>
</comment>
<dbReference type="InterPro" id="IPR036222">
    <property type="entry name" value="CAP_N_sf"/>
</dbReference>
<gene>
    <name evidence="4" type="ORF">GIB67_002798</name>
</gene>
<proteinExistence type="inferred from homology"/>
<dbReference type="SUPFAM" id="SSF101278">
    <property type="entry name" value="N-terminal domain of adenylylcyclase associated protein, CAP"/>
    <property type="match status" value="1"/>
</dbReference>
<dbReference type="GO" id="GO:0007015">
    <property type="term" value="P:actin filament organization"/>
    <property type="evidence" value="ECO:0007669"/>
    <property type="project" value="TreeGrafter"/>
</dbReference>
<dbReference type="GO" id="GO:0005737">
    <property type="term" value="C:cytoplasm"/>
    <property type="evidence" value="ECO:0007669"/>
    <property type="project" value="TreeGrafter"/>
</dbReference>
<evidence type="ECO:0000256" key="2">
    <source>
        <dbReference type="SAM" id="MobiDB-lite"/>
    </source>
</evidence>
<name>A0A7J7M580_9MAGN</name>
<keyword evidence="5" id="KW-1185">Reference proteome</keyword>
<dbReference type="GO" id="GO:0019933">
    <property type="term" value="P:cAMP-mediated signaling"/>
    <property type="evidence" value="ECO:0007669"/>
    <property type="project" value="TreeGrafter"/>
</dbReference>
<comment type="caution">
    <text evidence="4">The sequence shown here is derived from an EMBL/GenBank/DDBJ whole genome shotgun (WGS) entry which is preliminary data.</text>
</comment>
<organism evidence="4 5">
    <name type="scientific">Kingdonia uniflora</name>
    <dbReference type="NCBI Taxonomy" id="39325"/>
    <lineage>
        <taxon>Eukaryota</taxon>
        <taxon>Viridiplantae</taxon>
        <taxon>Streptophyta</taxon>
        <taxon>Embryophyta</taxon>
        <taxon>Tracheophyta</taxon>
        <taxon>Spermatophyta</taxon>
        <taxon>Magnoliopsida</taxon>
        <taxon>Ranunculales</taxon>
        <taxon>Circaeasteraceae</taxon>
        <taxon>Kingdonia</taxon>
    </lineage>
</organism>
<accession>A0A7J7M580</accession>
<dbReference type="InterPro" id="IPR016098">
    <property type="entry name" value="CAP/MinC_C"/>
</dbReference>